<evidence type="ECO:0000313" key="1">
    <source>
        <dbReference type="EMBL" id="KAJ7994752.1"/>
    </source>
</evidence>
<dbReference type="Proteomes" id="UP001157502">
    <property type="component" value="Chromosome 22"/>
</dbReference>
<dbReference type="EMBL" id="CM055749">
    <property type="protein sequence ID" value="KAJ7994752.1"/>
    <property type="molecule type" value="Genomic_DNA"/>
</dbReference>
<name>A0ACC2FTX5_DALPE</name>
<proteinExistence type="predicted"/>
<gene>
    <name evidence="1" type="ORF">DPEC_G00252740</name>
</gene>
<protein>
    <submittedName>
        <fullName evidence="1">Uncharacterized protein</fullName>
    </submittedName>
</protein>
<evidence type="ECO:0000313" key="2">
    <source>
        <dbReference type="Proteomes" id="UP001157502"/>
    </source>
</evidence>
<accession>A0ACC2FTX5</accession>
<organism evidence="1 2">
    <name type="scientific">Dallia pectoralis</name>
    <name type="common">Alaska blackfish</name>
    <dbReference type="NCBI Taxonomy" id="75939"/>
    <lineage>
        <taxon>Eukaryota</taxon>
        <taxon>Metazoa</taxon>
        <taxon>Chordata</taxon>
        <taxon>Craniata</taxon>
        <taxon>Vertebrata</taxon>
        <taxon>Euteleostomi</taxon>
        <taxon>Actinopterygii</taxon>
        <taxon>Neopterygii</taxon>
        <taxon>Teleostei</taxon>
        <taxon>Protacanthopterygii</taxon>
        <taxon>Esociformes</taxon>
        <taxon>Umbridae</taxon>
        <taxon>Dallia</taxon>
    </lineage>
</organism>
<sequence>MISLEPLEPQVGSPVGELKAFPEGGLEEESEPCLQEEMDCFCHTPSLTHSRSCSDSEGTFCRICHEGGAVGELLSPCRCAGSLAMVHRTCLELWLTASSSSRCELCHHQYSLERLPKPLTEMLHRVEGKVHLPTD</sequence>
<reference evidence="1" key="1">
    <citation type="submission" date="2021-05" db="EMBL/GenBank/DDBJ databases">
        <authorList>
            <person name="Pan Q."/>
            <person name="Jouanno E."/>
            <person name="Zahm M."/>
            <person name="Klopp C."/>
            <person name="Cabau C."/>
            <person name="Louis A."/>
            <person name="Berthelot C."/>
            <person name="Parey E."/>
            <person name="Roest Crollius H."/>
            <person name="Montfort J."/>
            <person name="Robinson-Rechavi M."/>
            <person name="Bouchez O."/>
            <person name="Lampietro C."/>
            <person name="Lopez Roques C."/>
            <person name="Donnadieu C."/>
            <person name="Postlethwait J."/>
            <person name="Bobe J."/>
            <person name="Dillon D."/>
            <person name="Chandos A."/>
            <person name="von Hippel F."/>
            <person name="Guiguen Y."/>
        </authorList>
    </citation>
    <scope>NUCLEOTIDE SEQUENCE</scope>
    <source>
        <strain evidence="1">YG-Jan2019</strain>
    </source>
</reference>
<keyword evidence="2" id="KW-1185">Reference proteome</keyword>
<comment type="caution">
    <text evidence="1">The sequence shown here is derived from an EMBL/GenBank/DDBJ whole genome shotgun (WGS) entry which is preliminary data.</text>
</comment>